<feature type="non-terminal residue" evidence="2">
    <location>
        <position position="63"/>
    </location>
</feature>
<organism evidence="2 3">
    <name type="scientific">Paenibacillus popilliae ATCC 14706</name>
    <dbReference type="NCBI Taxonomy" id="1212764"/>
    <lineage>
        <taxon>Bacteria</taxon>
        <taxon>Bacillati</taxon>
        <taxon>Bacillota</taxon>
        <taxon>Bacilli</taxon>
        <taxon>Bacillales</taxon>
        <taxon>Paenibacillaceae</taxon>
        <taxon>Paenibacillus</taxon>
    </lineage>
</organism>
<dbReference type="EMBL" id="BALG01000247">
    <property type="protein sequence ID" value="GAC43774.1"/>
    <property type="molecule type" value="Genomic_DNA"/>
</dbReference>
<evidence type="ECO:0000313" key="2">
    <source>
        <dbReference type="EMBL" id="GAC43774.1"/>
    </source>
</evidence>
<accession>M9M3Z0</accession>
<evidence type="ECO:0000256" key="1">
    <source>
        <dbReference type="SAM" id="MobiDB-lite"/>
    </source>
</evidence>
<protein>
    <submittedName>
        <fullName evidence="2">Predicted periplasmic ligand-binding sensor domain</fullName>
    </submittedName>
</protein>
<gene>
    <name evidence="2" type="ORF">PPOP_3174</name>
</gene>
<proteinExistence type="predicted"/>
<comment type="caution">
    <text evidence="2">The sequence shown here is derived from an EMBL/GenBank/DDBJ whole genome shotgun (WGS) entry which is preliminary data.</text>
</comment>
<keyword evidence="3" id="KW-1185">Reference proteome</keyword>
<reference evidence="2 3" key="1">
    <citation type="submission" date="2012-10" db="EMBL/GenBank/DDBJ databases">
        <title>Draft Genome Sequence of Paenibacillus popilliae ATCC 14706T.</title>
        <authorList>
            <person name="Iiyama K."/>
            <person name="Mori K."/>
            <person name="Mon H."/>
            <person name="Chieda Y."/>
            <person name="Lee J.M."/>
            <person name="Kusakabe T."/>
            <person name="Tashiro K."/>
            <person name="Asano S."/>
            <person name="Yasunaga-Aoki C."/>
            <person name="Shimizu S."/>
        </authorList>
    </citation>
    <scope>NUCLEOTIDE SEQUENCE [LARGE SCALE GENOMIC DNA]</scope>
    <source>
        <strain evidence="2 3">ATCC 14706</strain>
    </source>
</reference>
<feature type="region of interest" description="Disordered" evidence="1">
    <location>
        <begin position="1"/>
        <end position="26"/>
    </location>
</feature>
<dbReference type="AlphaFoldDB" id="M9M3Z0"/>
<evidence type="ECO:0000313" key="3">
    <source>
        <dbReference type="Proteomes" id="UP000029453"/>
    </source>
</evidence>
<sequence>MDPVMVKVAKADGNSENPAPGLASDTATLNGDKLTLTFNGALDKTSAEEEANYKVEKEDAQGT</sequence>
<name>M9M3Z0_PAEPP</name>
<dbReference type="Proteomes" id="UP000029453">
    <property type="component" value="Unassembled WGS sequence"/>
</dbReference>